<dbReference type="EMBL" id="PPHD01010408">
    <property type="protein sequence ID" value="POI30876.1"/>
    <property type="molecule type" value="Genomic_DNA"/>
</dbReference>
<gene>
    <name evidence="1" type="ORF">CIB84_005373</name>
</gene>
<dbReference type="AlphaFoldDB" id="A0A2P4T3E4"/>
<organism evidence="1 2">
    <name type="scientific">Bambusicola thoracicus</name>
    <name type="common">Chinese bamboo-partridge</name>
    <name type="synonym">Perdix thoracica</name>
    <dbReference type="NCBI Taxonomy" id="9083"/>
    <lineage>
        <taxon>Eukaryota</taxon>
        <taxon>Metazoa</taxon>
        <taxon>Chordata</taxon>
        <taxon>Craniata</taxon>
        <taxon>Vertebrata</taxon>
        <taxon>Euteleostomi</taxon>
        <taxon>Archelosauria</taxon>
        <taxon>Archosauria</taxon>
        <taxon>Dinosauria</taxon>
        <taxon>Saurischia</taxon>
        <taxon>Theropoda</taxon>
        <taxon>Coelurosauria</taxon>
        <taxon>Aves</taxon>
        <taxon>Neognathae</taxon>
        <taxon>Galloanserae</taxon>
        <taxon>Galliformes</taxon>
        <taxon>Phasianidae</taxon>
        <taxon>Perdicinae</taxon>
        <taxon>Bambusicola</taxon>
    </lineage>
</organism>
<comment type="caution">
    <text evidence="1">The sequence shown here is derived from an EMBL/GenBank/DDBJ whole genome shotgun (WGS) entry which is preliminary data.</text>
</comment>
<name>A0A2P4T3E4_BAMTH</name>
<accession>A0A2P4T3E4</accession>
<dbReference type="Proteomes" id="UP000237246">
    <property type="component" value="Unassembled WGS sequence"/>
</dbReference>
<proteinExistence type="predicted"/>
<evidence type="ECO:0000313" key="2">
    <source>
        <dbReference type="Proteomes" id="UP000237246"/>
    </source>
</evidence>
<sequence length="187" mass="20400">MYICTYGCVCRSAARRGAVLRCAVQDEAPCTEAQGRSAVGKGPNSHPAQENTAPFLLTSWFYHPVCFNIDIWQQITSHSVPSAVAPHFPVLALSTTRILTTTKSLALILHGYCTQSVFYFKKKVVEVNSRTEHSLPAPSAAADPAQCSTPTIFLFGVEFPPRHGCCWGWGDSSALRPNVLSWSLGRT</sequence>
<evidence type="ECO:0000313" key="1">
    <source>
        <dbReference type="EMBL" id="POI30876.1"/>
    </source>
</evidence>
<keyword evidence="2" id="KW-1185">Reference proteome</keyword>
<protein>
    <submittedName>
        <fullName evidence="1">Uncharacterized protein</fullName>
    </submittedName>
</protein>
<reference evidence="1 2" key="1">
    <citation type="submission" date="2018-01" db="EMBL/GenBank/DDBJ databases">
        <title>Comparison of the Chinese Bamboo Partridge and Red Junglefowl genome sequences highlights the importance of demography in genome evolution.</title>
        <authorList>
            <person name="Tiley G.P."/>
            <person name="Kimball R.T."/>
            <person name="Braun E.L."/>
            <person name="Burleigh J.G."/>
        </authorList>
    </citation>
    <scope>NUCLEOTIDE SEQUENCE [LARGE SCALE GENOMIC DNA]</scope>
    <source>
        <strain evidence="1">RTK389</strain>
        <tissue evidence="1">Blood</tissue>
    </source>
</reference>